<accession>A0A3P3XST1</accession>
<name>A0A3P3XST1_9SPIR</name>
<dbReference type="Pfam" id="PF00076">
    <property type="entry name" value="RRM_1"/>
    <property type="match status" value="1"/>
</dbReference>
<reference evidence="4" key="1">
    <citation type="submission" date="2017-02" db="EMBL/GenBank/DDBJ databases">
        <authorList>
            <person name="Regsiter A."/>
            <person name="William W."/>
        </authorList>
    </citation>
    <scope>NUCLEOTIDE SEQUENCE</scope>
    <source>
        <strain evidence="4">BdmA 4</strain>
    </source>
</reference>
<dbReference type="InterPro" id="IPR052462">
    <property type="entry name" value="SLIRP/GR-RBP-like"/>
</dbReference>
<feature type="region of interest" description="Disordered" evidence="2">
    <location>
        <begin position="76"/>
        <end position="99"/>
    </location>
</feature>
<evidence type="ECO:0000259" key="3">
    <source>
        <dbReference type="PROSITE" id="PS50102"/>
    </source>
</evidence>
<protein>
    <submittedName>
        <fullName evidence="4">Putative RNA-binding protein RbpE</fullName>
    </submittedName>
</protein>
<dbReference type="EMBL" id="FWDO01000005">
    <property type="protein sequence ID" value="SLM19204.1"/>
    <property type="molecule type" value="Genomic_DNA"/>
</dbReference>
<feature type="compositionally biased region" description="Basic and acidic residues" evidence="2">
    <location>
        <begin position="78"/>
        <end position="90"/>
    </location>
</feature>
<evidence type="ECO:0000256" key="1">
    <source>
        <dbReference type="ARBA" id="ARBA00022884"/>
    </source>
</evidence>
<dbReference type="PANTHER" id="PTHR48027">
    <property type="entry name" value="HETEROGENEOUS NUCLEAR RIBONUCLEOPROTEIN 87F-RELATED"/>
    <property type="match status" value="1"/>
</dbReference>
<dbReference type="InterPro" id="IPR012677">
    <property type="entry name" value="Nucleotide-bd_a/b_plait_sf"/>
</dbReference>
<proteinExistence type="predicted"/>
<dbReference type="GO" id="GO:0003723">
    <property type="term" value="F:RNA binding"/>
    <property type="evidence" value="ECO:0007669"/>
    <property type="project" value="UniProtKB-KW"/>
</dbReference>
<feature type="domain" description="RRM" evidence="3">
    <location>
        <begin position="3"/>
        <end position="81"/>
    </location>
</feature>
<keyword evidence="1" id="KW-0694">RNA-binding</keyword>
<dbReference type="SMART" id="SM00360">
    <property type="entry name" value="RRM"/>
    <property type="match status" value="1"/>
</dbReference>
<dbReference type="InterPro" id="IPR000504">
    <property type="entry name" value="RRM_dom"/>
</dbReference>
<dbReference type="AlphaFoldDB" id="A0A3P3XST1"/>
<evidence type="ECO:0000256" key="2">
    <source>
        <dbReference type="SAM" id="MobiDB-lite"/>
    </source>
</evidence>
<organism evidence="4">
    <name type="scientific">uncultured spirochete</name>
    <dbReference type="NCBI Taxonomy" id="156406"/>
    <lineage>
        <taxon>Bacteria</taxon>
        <taxon>Pseudomonadati</taxon>
        <taxon>Spirochaetota</taxon>
        <taxon>Spirochaetia</taxon>
        <taxon>Spirochaetales</taxon>
        <taxon>environmental samples</taxon>
    </lineage>
</organism>
<gene>
    <name evidence="4" type="primary">rbpE</name>
    <name evidence="4" type="ORF">SPIRO4BDMA_50719</name>
</gene>
<dbReference type="InterPro" id="IPR035979">
    <property type="entry name" value="RBD_domain_sf"/>
</dbReference>
<evidence type="ECO:0000313" key="4">
    <source>
        <dbReference type="EMBL" id="SLM19204.1"/>
    </source>
</evidence>
<dbReference type="Gene3D" id="3.30.70.330">
    <property type="match status" value="1"/>
</dbReference>
<dbReference type="PROSITE" id="PS50102">
    <property type="entry name" value="RRM"/>
    <property type="match status" value="1"/>
</dbReference>
<sequence length="99" mass="11251">MSKKIYVGNMNYNTSERQLQDLFAQYGDVTTVNIIVDRFTGKAKGFGFVEMENPEAADAAIAALNGQEFMGRQLRVNEAQEKPRYEREESGGGYRGRRY</sequence>
<dbReference type="SUPFAM" id="SSF54928">
    <property type="entry name" value="RNA-binding domain, RBD"/>
    <property type="match status" value="1"/>
</dbReference>